<feature type="transmembrane region" description="Helical" evidence="1">
    <location>
        <begin position="69"/>
        <end position="89"/>
    </location>
</feature>
<organism evidence="2 3">
    <name type="scientific">Quercus suber</name>
    <name type="common">Cork oak</name>
    <dbReference type="NCBI Taxonomy" id="58331"/>
    <lineage>
        <taxon>Eukaryota</taxon>
        <taxon>Viridiplantae</taxon>
        <taxon>Streptophyta</taxon>
        <taxon>Embryophyta</taxon>
        <taxon>Tracheophyta</taxon>
        <taxon>Spermatophyta</taxon>
        <taxon>Magnoliopsida</taxon>
        <taxon>eudicotyledons</taxon>
        <taxon>Gunneridae</taxon>
        <taxon>Pentapetalae</taxon>
        <taxon>rosids</taxon>
        <taxon>fabids</taxon>
        <taxon>Fagales</taxon>
        <taxon>Fagaceae</taxon>
        <taxon>Quercus</taxon>
    </lineage>
</organism>
<protein>
    <submittedName>
        <fullName evidence="2">Uncharacterized protein</fullName>
    </submittedName>
</protein>
<reference evidence="2 3" key="1">
    <citation type="journal article" date="2018" name="Sci. Data">
        <title>The draft genome sequence of cork oak.</title>
        <authorList>
            <person name="Ramos A.M."/>
            <person name="Usie A."/>
            <person name="Barbosa P."/>
            <person name="Barros P.M."/>
            <person name="Capote T."/>
            <person name="Chaves I."/>
            <person name="Simoes F."/>
            <person name="Abreu I."/>
            <person name="Carrasquinho I."/>
            <person name="Faro C."/>
            <person name="Guimaraes J.B."/>
            <person name="Mendonca D."/>
            <person name="Nobrega F."/>
            <person name="Rodrigues L."/>
            <person name="Saibo N.J.M."/>
            <person name="Varela M.C."/>
            <person name="Egas C."/>
            <person name="Matos J."/>
            <person name="Miguel C.M."/>
            <person name="Oliveira M.M."/>
            <person name="Ricardo C.P."/>
            <person name="Goncalves S."/>
        </authorList>
    </citation>
    <scope>NUCLEOTIDE SEQUENCE [LARGE SCALE GENOMIC DNA]</scope>
    <source>
        <strain evidence="3">cv. HL8</strain>
    </source>
</reference>
<keyword evidence="1" id="KW-0812">Transmembrane</keyword>
<evidence type="ECO:0000313" key="2">
    <source>
        <dbReference type="EMBL" id="KAK7858116.1"/>
    </source>
</evidence>
<evidence type="ECO:0000313" key="3">
    <source>
        <dbReference type="Proteomes" id="UP000237347"/>
    </source>
</evidence>
<keyword evidence="1" id="KW-0472">Membrane</keyword>
<dbReference type="Proteomes" id="UP000237347">
    <property type="component" value="Unassembled WGS sequence"/>
</dbReference>
<keyword evidence="1" id="KW-1133">Transmembrane helix</keyword>
<name>A0AAW0M4L3_QUESU</name>
<dbReference type="AlphaFoldDB" id="A0AAW0M4L3"/>
<gene>
    <name evidence="2" type="ORF">CFP56_014563</name>
</gene>
<comment type="caution">
    <text evidence="2">The sequence shown here is derived from an EMBL/GenBank/DDBJ whole genome shotgun (WGS) entry which is preliminary data.</text>
</comment>
<evidence type="ECO:0000256" key="1">
    <source>
        <dbReference type="SAM" id="Phobius"/>
    </source>
</evidence>
<proteinExistence type="predicted"/>
<sequence length="113" mass="12660">MIPNLDLILVAFLHGSFIACVLLVVISVILIGLLFSFSLTLFSIVIIDLYDVFSMCSMHYVTLKANLELGLVLILYMVMQHAVSLVLAWKPSVLNNIFQSNKKARHVMKHVDA</sequence>
<feature type="transmembrane region" description="Helical" evidence="1">
    <location>
        <begin position="41"/>
        <end position="62"/>
    </location>
</feature>
<keyword evidence="3" id="KW-1185">Reference proteome</keyword>
<feature type="transmembrane region" description="Helical" evidence="1">
    <location>
        <begin position="7"/>
        <end position="35"/>
    </location>
</feature>
<dbReference type="EMBL" id="PKMF04000022">
    <property type="protein sequence ID" value="KAK7858116.1"/>
    <property type="molecule type" value="Genomic_DNA"/>
</dbReference>
<accession>A0AAW0M4L3</accession>